<dbReference type="RefSeq" id="WP_305471566.1">
    <property type="nucleotide sequence ID" value="NZ_JAUYVT010000004.1"/>
</dbReference>
<organism evidence="1 2">
    <name type="scientific">Pseudoalteromonas marina</name>
    <dbReference type="NCBI Taxonomy" id="267375"/>
    <lineage>
        <taxon>Bacteria</taxon>
        <taxon>Pseudomonadati</taxon>
        <taxon>Pseudomonadota</taxon>
        <taxon>Gammaproteobacteria</taxon>
        <taxon>Alteromonadales</taxon>
        <taxon>Pseudoalteromonadaceae</taxon>
        <taxon>Pseudoalteromonas</taxon>
    </lineage>
</organism>
<sequence>MIITRPIKDEEDLLCGSEFKKLIITNLGGEICATIEPPKDGWTHSALENISYDEHSPHGWDAYLGSTDEWVGSSEV</sequence>
<name>A0ABT9FBY7_9GAMM</name>
<gene>
    <name evidence="1" type="ORF">Q8W34_06545</name>
</gene>
<comment type="caution">
    <text evidence="1">The sequence shown here is derived from an EMBL/GenBank/DDBJ whole genome shotgun (WGS) entry which is preliminary data.</text>
</comment>
<evidence type="ECO:0000313" key="2">
    <source>
        <dbReference type="Proteomes" id="UP001177212"/>
    </source>
</evidence>
<reference evidence="1" key="1">
    <citation type="submission" date="2023-07" db="EMBL/GenBank/DDBJ databases">
        <title>Genome content predicts the carbon catabolic preferences of heterotrophic bacteria.</title>
        <authorList>
            <person name="Gralka M."/>
        </authorList>
    </citation>
    <scope>NUCLEOTIDE SEQUENCE</scope>
    <source>
        <strain evidence="1">4G09</strain>
    </source>
</reference>
<accession>A0ABT9FBY7</accession>
<proteinExistence type="predicted"/>
<evidence type="ECO:0000313" key="1">
    <source>
        <dbReference type="EMBL" id="MDP2564285.1"/>
    </source>
</evidence>
<dbReference type="EMBL" id="JAUYVT010000004">
    <property type="protein sequence ID" value="MDP2564285.1"/>
    <property type="molecule type" value="Genomic_DNA"/>
</dbReference>
<dbReference type="Proteomes" id="UP001177212">
    <property type="component" value="Unassembled WGS sequence"/>
</dbReference>
<protein>
    <submittedName>
        <fullName evidence="1">Uncharacterized protein</fullName>
    </submittedName>
</protein>
<keyword evidence="2" id="KW-1185">Reference proteome</keyword>